<name>A0A0F9FJD4_9ZZZZ</name>
<dbReference type="CDD" id="cd06261">
    <property type="entry name" value="TM_PBP2"/>
    <property type="match status" value="1"/>
</dbReference>
<evidence type="ECO:0000256" key="1">
    <source>
        <dbReference type="ARBA" id="ARBA00004651"/>
    </source>
</evidence>
<evidence type="ECO:0000259" key="8">
    <source>
        <dbReference type="PROSITE" id="PS50928"/>
    </source>
</evidence>
<sequence length="333" mass="36876">MSSLVRDGRVWAVLGAVIAVAASAAEVTQYWLHNGWVFWVWLIVFPGGLVLMANGLNRQRQGLGTRVVAAVLALGIFLLIIVPFLTVLVFGSFLQERDLLSDTPYLLPPNPTTHWYELLWDRPRFFESVRTSFYVASLVTIFITVVGILGAYAIARIRFPGRTAIYNTIMVAYMLPGIALLVPLVFIFRRLDLIDSLQGMFLGHSALLLPLVIWLLIGAFESVEPDLEHAARVDGASRLRTLRSVVVPVTIPTVATVAVFAFVLSWNELLFSRVLATSQVQLLSPEILKLMDPIVRIEPMLSAAGVISSIPVIILALLMQRYIIREIGEGSVK</sequence>
<comment type="subcellular location">
    <subcellularLocation>
        <location evidence="1">Cell membrane</location>
        <topology evidence="1">Multi-pass membrane protein</topology>
    </subcellularLocation>
</comment>
<dbReference type="InterPro" id="IPR035906">
    <property type="entry name" value="MetI-like_sf"/>
</dbReference>
<evidence type="ECO:0000256" key="3">
    <source>
        <dbReference type="ARBA" id="ARBA00022475"/>
    </source>
</evidence>
<evidence type="ECO:0000256" key="2">
    <source>
        <dbReference type="ARBA" id="ARBA00022448"/>
    </source>
</evidence>
<keyword evidence="6 7" id="KW-0472">Membrane</keyword>
<comment type="caution">
    <text evidence="9">The sequence shown here is derived from an EMBL/GenBank/DDBJ whole genome shotgun (WGS) entry which is preliminary data.</text>
</comment>
<gene>
    <name evidence="9" type="ORF">LCGC14_1945330</name>
</gene>
<evidence type="ECO:0000256" key="5">
    <source>
        <dbReference type="ARBA" id="ARBA00022989"/>
    </source>
</evidence>
<feature type="transmembrane region" description="Helical" evidence="7">
    <location>
        <begin position="133"/>
        <end position="154"/>
    </location>
</feature>
<reference evidence="9" key="1">
    <citation type="journal article" date="2015" name="Nature">
        <title>Complex archaea that bridge the gap between prokaryotes and eukaryotes.</title>
        <authorList>
            <person name="Spang A."/>
            <person name="Saw J.H."/>
            <person name="Jorgensen S.L."/>
            <person name="Zaremba-Niedzwiedzka K."/>
            <person name="Martijn J."/>
            <person name="Lind A.E."/>
            <person name="van Eijk R."/>
            <person name="Schleper C."/>
            <person name="Guy L."/>
            <person name="Ettema T.J."/>
        </authorList>
    </citation>
    <scope>NUCLEOTIDE SEQUENCE</scope>
</reference>
<feature type="transmembrane region" description="Helical" evidence="7">
    <location>
        <begin position="166"/>
        <end position="188"/>
    </location>
</feature>
<dbReference type="PANTHER" id="PTHR32243">
    <property type="entry name" value="MALTOSE TRANSPORT SYSTEM PERMEASE-RELATED"/>
    <property type="match status" value="1"/>
</dbReference>
<dbReference type="GO" id="GO:0055085">
    <property type="term" value="P:transmembrane transport"/>
    <property type="evidence" value="ECO:0007669"/>
    <property type="project" value="InterPro"/>
</dbReference>
<dbReference type="PANTHER" id="PTHR32243:SF18">
    <property type="entry name" value="INNER MEMBRANE ABC TRANSPORTER PERMEASE PROTEIN YCJP"/>
    <property type="match status" value="1"/>
</dbReference>
<keyword evidence="2" id="KW-0813">Transport</keyword>
<feature type="transmembrane region" description="Helical" evidence="7">
    <location>
        <begin position="300"/>
        <end position="319"/>
    </location>
</feature>
<protein>
    <recommendedName>
        <fullName evidence="8">ABC transmembrane type-1 domain-containing protein</fullName>
    </recommendedName>
</protein>
<feature type="transmembrane region" description="Helical" evidence="7">
    <location>
        <begin position="68"/>
        <end position="94"/>
    </location>
</feature>
<evidence type="ECO:0000256" key="4">
    <source>
        <dbReference type="ARBA" id="ARBA00022692"/>
    </source>
</evidence>
<feature type="domain" description="ABC transmembrane type-1" evidence="8">
    <location>
        <begin position="129"/>
        <end position="319"/>
    </location>
</feature>
<keyword evidence="5 7" id="KW-1133">Transmembrane helix</keyword>
<evidence type="ECO:0000256" key="7">
    <source>
        <dbReference type="SAM" id="Phobius"/>
    </source>
</evidence>
<dbReference type="PROSITE" id="PS50928">
    <property type="entry name" value="ABC_TM1"/>
    <property type="match status" value="1"/>
</dbReference>
<dbReference type="InterPro" id="IPR050901">
    <property type="entry name" value="BP-dep_ABC_trans_perm"/>
</dbReference>
<dbReference type="SUPFAM" id="SSF161098">
    <property type="entry name" value="MetI-like"/>
    <property type="match status" value="1"/>
</dbReference>
<keyword evidence="3" id="KW-1003">Cell membrane</keyword>
<feature type="transmembrane region" description="Helical" evidence="7">
    <location>
        <begin position="35"/>
        <end position="56"/>
    </location>
</feature>
<dbReference type="InterPro" id="IPR000515">
    <property type="entry name" value="MetI-like"/>
</dbReference>
<dbReference type="AlphaFoldDB" id="A0A0F9FJD4"/>
<feature type="transmembrane region" description="Helical" evidence="7">
    <location>
        <begin position="200"/>
        <end position="220"/>
    </location>
</feature>
<keyword evidence="4 7" id="KW-0812">Transmembrane</keyword>
<evidence type="ECO:0000256" key="6">
    <source>
        <dbReference type="ARBA" id="ARBA00023136"/>
    </source>
</evidence>
<organism evidence="9">
    <name type="scientific">marine sediment metagenome</name>
    <dbReference type="NCBI Taxonomy" id="412755"/>
    <lineage>
        <taxon>unclassified sequences</taxon>
        <taxon>metagenomes</taxon>
        <taxon>ecological metagenomes</taxon>
    </lineage>
</organism>
<proteinExistence type="predicted"/>
<evidence type="ECO:0000313" key="9">
    <source>
        <dbReference type="EMBL" id="KKL86378.1"/>
    </source>
</evidence>
<accession>A0A0F9FJD4</accession>
<dbReference type="EMBL" id="LAZR01021134">
    <property type="protein sequence ID" value="KKL86378.1"/>
    <property type="molecule type" value="Genomic_DNA"/>
</dbReference>
<dbReference type="Pfam" id="PF00528">
    <property type="entry name" value="BPD_transp_1"/>
    <property type="match status" value="1"/>
</dbReference>
<dbReference type="GO" id="GO:0005886">
    <property type="term" value="C:plasma membrane"/>
    <property type="evidence" value="ECO:0007669"/>
    <property type="project" value="UniProtKB-SubCell"/>
</dbReference>
<feature type="transmembrane region" description="Helical" evidence="7">
    <location>
        <begin position="241"/>
        <end position="266"/>
    </location>
</feature>
<dbReference type="Gene3D" id="1.10.3720.10">
    <property type="entry name" value="MetI-like"/>
    <property type="match status" value="1"/>
</dbReference>